<protein>
    <submittedName>
        <fullName evidence="1">Uncharacterized protein</fullName>
    </submittedName>
</protein>
<reference evidence="1 2" key="1">
    <citation type="submission" date="2017-02" db="EMBL/GenBank/DDBJ databases">
        <title>Paraburkholderia sophoroidis sp. nov. and Paraburkholderia steynii sp. nov. rhizobial symbionts of the fynbos legume Hypocalyptus sophoroides.</title>
        <authorList>
            <person name="Steenkamp E.T."/>
            <person name="Beukes C.W."/>
            <person name="Van Zyl E."/>
            <person name="Avontuur J."/>
            <person name="Chan W.Y."/>
            <person name="Hassen A."/>
            <person name="Palmer M."/>
            <person name="Mthombeni L."/>
            <person name="Phalane F."/>
            <person name="Sereme K."/>
            <person name="Venter S.N."/>
        </authorList>
    </citation>
    <scope>NUCLEOTIDE SEQUENCE [LARGE SCALE GENOMIC DNA]</scope>
    <source>
        <strain evidence="1 2">HC1.1ba</strain>
    </source>
</reference>
<dbReference type="AlphaFoldDB" id="A0A4R0XF25"/>
<dbReference type="EMBL" id="MWML01000111">
    <property type="protein sequence ID" value="TCG06390.1"/>
    <property type="molecule type" value="Genomic_DNA"/>
</dbReference>
<organism evidence="1 2">
    <name type="scientific">Paraburkholderia steynii</name>
    <dbReference type="NCBI Taxonomy" id="1245441"/>
    <lineage>
        <taxon>Bacteria</taxon>
        <taxon>Pseudomonadati</taxon>
        <taxon>Pseudomonadota</taxon>
        <taxon>Betaproteobacteria</taxon>
        <taxon>Burkholderiales</taxon>
        <taxon>Burkholderiaceae</taxon>
        <taxon>Paraburkholderia</taxon>
    </lineage>
</organism>
<sequence>MGNVHSSSVLAQRELTFRAKVCRRIALSIGGFVLCERHAGSRRLEMGTPLDGVVRVSVEPMREALSRLGT</sequence>
<name>A0A4R0XF25_9BURK</name>
<keyword evidence="2" id="KW-1185">Reference proteome</keyword>
<accession>A0A4R0XF25</accession>
<evidence type="ECO:0000313" key="2">
    <source>
        <dbReference type="Proteomes" id="UP000294200"/>
    </source>
</evidence>
<evidence type="ECO:0000313" key="1">
    <source>
        <dbReference type="EMBL" id="TCG06390.1"/>
    </source>
</evidence>
<comment type="caution">
    <text evidence="1">The sequence shown here is derived from an EMBL/GenBank/DDBJ whole genome shotgun (WGS) entry which is preliminary data.</text>
</comment>
<dbReference type="Proteomes" id="UP000294200">
    <property type="component" value="Unassembled WGS sequence"/>
</dbReference>
<gene>
    <name evidence="1" type="ORF">BZM27_26665</name>
</gene>
<proteinExistence type="predicted"/>